<feature type="region of interest" description="Disordered" evidence="5">
    <location>
        <begin position="1"/>
        <end position="29"/>
    </location>
</feature>
<evidence type="ECO:0000313" key="7">
    <source>
        <dbReference type="Proteomes" id="UP001153365"/>
    </source>
</evidence>
<keyword evidence="4" id="KW-0067">ATP-binding</keyword>
<dbReference type="PANTHER" id="PTHR11782">
    <property type="entry name" value="ADENOSINE/GUANOSINE DIPHOSPHATASE"/>
    <property type="match status" value="1"/>
</dbReference>
<dbReference type="GO" id="GO:0046036">
    <property type="term" value="P:CTP metabolic process"/>
    <property type="evidence" value="ECO:0007669"/>
    <property type="project" value="TreeGrafter"/>
</dbReference>
<organism evidence="6 7">
    <name type="scientific">Phakopsora pachyrhizi</name>
    <name type="common">Asian soybean rust disease fungus</name>
    <dbReference type="NCBI Taxonomy" id="170000"/>
    <lineage>
        <taxon>Eukaryota</taxon>
        <taxon>Fungi</taxon>
        <taxon>Dikarya</taxon>
        <taxon>Basidiomycota</taxon>
        <taxon>Pucciniomycotina</taxon>
        <taxon>Pucciniomycetes</taxon>
        <taxon>Pucciniales</taxon>
        <taxon>Phakopsoraceae</taxon>
        <taxon>Phakopsora</taxon>
    </lineage>
</organism>
<dbReference type="Pfam" id="PF01150">
    <property type="entry name" value="GDA1_CD39"/>
    <property type="match status" value="1"/>
</dbReference>
<feature type="binding site" evidence="4">
    <location>
        <begin position="81"/>
        <end position="85"/>
    </location>
    <ligand>
        <name>ATP</name>
        <dbReference type="ChEBI" id="CHEBI:30616"/>
    </ligand>
</feature>
<evidence type="ECO:0000256" key="5">
    <source>
        <dbReference type="SAM" id="MobiDB-lite"/>
    </source>
</evidence>
<dbReference type="GO" id="GO:0045134">
    <property type="term" value="F:UDP phosphatase activity"/>
    <property type="evidence" value="ECO:0007669"/>
    <property type="project" value="TreeGrafter"/>
</dbReference>
<keyword evidence="7" id="KW-1185">Reference proteome</keyword>
<keyword evidence="2" id="KW-0378">Hydrolase</keyword>
<feature type="region of interest" description="Disordered" evidence="5">
    <location>
        <begin position="120"/>
        <end position="149"/>
    </location>
</feature>
<dbReference type="GO" id="GO:0017111">
    <property type="term" value="F:ribonucleoside triphosphate phosphatase activity"/>
    <property type="evidence" value="ECO:0007669"/>
    <property type="project" value="TreeGrafter"/>
</dbReference>
<sequence length="175" mass="19244">MSQEKIKITTHSDLPTSDSRYETGSTETARSDTQTYLLPDFQKNAEGGFGCIAVNYLIVGFDKHGKDCKLASTYGFLDMGGASTQIAFEPSAVERIFHAENLTKLGLKLLDKTDEKKKPLELDHDPEEVPDPSLPTNLTLASSSPSSSKFQLRATGDFAFCMKNLSPSLYRDDLP</sequence>
<proteinExistence type="inferred from homology"/>
<dbReference type="GO" id="GO:0005794">
    <property type="term" value="C:Golgi apparatus"/>
    <property type="evidence" value="ECO:0007669"/>
    <property type="project" value="TreeGrafter"/>
</dbReference>
<evidence type="ECO:0000313" key="6">
    <source>
        <dbReference type="EMBL" id="CAH7675792.1"/>
    </source>
</evidence>
<evidence type="ECO:0000256" key="2">
    <source>
        <dbReference type="ARBA" id="ARBA00022801"/>
    </source>
</evidence>
<dbReference type="AlphaFoldDB" id="A0AAV0B108"/>
<protein>
    <submittedName>
        <fullName evidence="6">Uncharacterized protein</fullName>
    </submittedName>
</protein>
<dbReference type="GO" id="GO:0006256">
    <property type="term" value="P:UDP catabolic process"/>
    <property type="evidence" value="ECO:0007669"/>
    <property type="project" value="TreeGrafter"/>
</dbReference>
<dbReference type="Gene3D" id="3.30.420.540">
    <property type="match status" value="1"/>
</dbReference>
<gene>
    <name evidence="6" type="ORF">PPACK8108_LOCUS10848</name>
</gene>
<feature type="compositionally biased region" description="Low complexity" evidence="5">
    <location>
        <begin position="134"/>
        <end position="148"/>
    </location>
</feature>
<dbReference type="EMBL" id="CALTRL010002459">
    <property type="protein sequence ID" value="CAH7675792.1"/>
    <property type="molecule type" value="Genomic_DNA"/>
</dbReference>
<dbReference type="InterPro" id="IPR000407">
    <property type="entry name" value="GDA1_CD39_NTPase"/>
</dbReference>
<dbReference type="GO" id="GO:0016020">
    <property type="term" value="C:membrane"/>
    <property type="evidence" value="ECO:0007669"/>
    <property type="project" value="TreeGrafter"/>
</dbReference>
<comment type="caution">
    <text evidence="6">The sequence shown here is derived from an EMBL/GenBank/DDBJ whole genome shotgun (WGS) entry which is preliminary data.</text>
</comment>
<feature type="active site" description="Proton acceptor" evidence="3">
    <location>
        <position position="46"/>
    </location>
</feature>
<name>A0AAV0B108_PHAPC</name>
<evidence type="ECO:0000256" key="1">
    <source>
        <dbReference type="ARBA" id="ARBA00009283"/>
    </source>
</evidence>
<evidence type="ECO:0000256" key="3">
    <source>
        <dbReference type="PIRSR" id="PIRSR600407-1"/>
    </source>
</evidence>
<evidence type="ECO:0000256" key="4">
    <source>
        <dbReference type="PIRSR" id="PIRSR600407-2"/>
    </source>
</evidence>
<dbReference type="Proteomes" id="UP001153365">
    <property type="component" value="Unassembled WGS sequence"/>
</dbReference>
<dbReference type="GO" id="GO:0004382">
    <property type="term" value="F:GDP phosphatase activity"/>
    <property type="evidence" value="ECO:0007669"/>
    <property type="project" value="TreeGrafter"/>
</dbReference>
<dbReference type="GO" id="GO:0005524">
    <property type="term" value="F:ATP binding"/>
    <property type="evidence" value="ECO:0007669"/>
    <property type="project" value="UniProtKB-KW"/>
</dbReference>
<reference evidence="6" key="1">
    <citation type="submission" date="2022-06" db="EMBL/GenBank/DDBJ databases">
        <authorList>
            <consortium name="SYNGENTA / RWTH Aachen University"/>
        </authorList>
    </citation>
    <scope>NUCLEOTIDE SEQUENCE</scope>
</reference>
<accession>A0AAV0B108</accession>
<comment type="similarity">
    <text evidence="1">Belongs to the GDA1/CD39 NTPase family.</text>
</comment>
<keyword evidence="4" id="KW-0547">Nucleotide-binding</keyword>
<feature type="compositionally biased region" description="Polar residues" evidence="5">
    <location>
        <begin position="8"/>
        <end position="29"/>
    </location>
</feature>
<dbReference type="PANTHER" id="PTHR11782:SF121">
    <property type="entry name" value="NUCLEOSIDE-DIPHOSPHATASE MIG-23"/>
    <property type="match status" value="1"/>
</dbReference>